<dbReference type="PANTHER" id="PTHR46889">
    <property type="entry name" value="TRANSPOSASE INSF FOR INSERTION SEQUENCE IS3B-RELATED"/>
    <property type="match status" value="1"/>
</dbReference>
<evidence type="ECO:0000313" key="3">
    <source>
        <dbReference type="Proteomes" id="UP000561681"/>
    </source>
</evidence>
<feature type="domain" description="HTH-like" evidence="1">
    <location>
        <begin position="86"/>
        <end position="139"/>
    </location>
</feature>
<dbReference type="InterPro" id="IPR050900">
    <property type="entry name" value="Transposase_IS3/IS150/IS904"/>
</dbReference>
<accession>A0A7W7N7W2</accession>
<keyword evidence="3" id="KW-1185">Reference proteome</keyword>
<comment type="caution">
    <text evidence="2">The sequence shown here is derived from an EMBL/GenBank/DDBJ whole genome shotgun (WGS) entry which is preliminary data.</text>
</comment>
<proteinExistence type="predicted"/>
<protein>
    <recommendedName>
        <fullName evidence="1">HTH-like domain-containing protein</fullName>
    </recommendedName>
</protein>
<dbReference type="Proteomes" id="UP000561681">
    <property type="component" value="Unassembled WGS sequence"/>
</dbReference>
<reference evidence="2 3" key="1">
    <citation type="submission" date="2020-08" db="EMBL/GenBank/DDBJ databases">
        <title>Functional genomics of gut bacteria from endangered species of beetles.</title>
        <authorList>
            <person name="Carlos-Shanley C."/>
        </authorList>
    </citation>
    <scope>NUCLEOTIDE SEQUENCE [LARGE SCALE GENOMIC DNA]</scope>
    <source>
        <strain evidence="2 3">S00142</strain>
    </source>
</reference>
<organism evidence="2 3">
    <name type="scientific">Flavobacterium nitrogenifigens</name>
    <dbReference type="NCBI Taxonomy" id="1617283"/>
    <lineage>
        <taxon>Bacteria</taxon>
        <taxon>Pseudomonadati</taxon>
        <taxon>Bacteroidota</taxon>
        <taxon>Flavobacteriia</taxon>
        <taxon>Flavobacteriales</taxon>
        <taxon>Flavobacteriaceae</taxon>
        <taxon>Flavobacterium</taxon>
    </lineage>
</organism>
<dbReference type="InterPro" id="IPR025948">
    <property type="entry name" value="HTH-like_dom"/>
</dbReference>
<sequence>MKQDNKKSAADLYAASLELEIKKAELKFEILKNAGSCISKKKDVLHDFILQNEKRYSIRLMTEVLGASRYWYHKWKKNPLNETKRRKILMHQEITRLFFAFERRYGSERIAVELRHAGHKISSKTVRNYMRELGLSARGKKELTGVRIRS</sequence>
<dbReference type="AlphaFoldDB" id="A0A7W7N7W2"/>
<evidence type="ECO:0000259" key="1">
    <source>
        <dbReference type="Pfam" id="PF13276"/>
    </source>
</evidence>
<dbReference type="Pfam" id="PF13276">
    <property type="entry name" value="HTH_21"/>
    <property type="match status" value="1"/>
</dbReference>
<gene>
    <name evidence="2" type="ORF">HNP37_001798</name>
</gene>
<dbReference type="RefSeq" id="WP_184160462.1">
    <property type="nucleotide sequence ID" value="NZ_JACHLD010000002.1"/>
</dbReference>
<evidence type="ECO:0000313" key="2">
    <source>
        <dbReference type="EMBL" id="MBB4801737.1"/>
    </source>
</evidence>
<name>A0A7W7N7W2_9FLAO</name>
<dbReference type="EMBL" id="JACHLD010000002">
    <property type="protein sequence ID" value="MBB4801737.1"/>
    <property type="molecule type" value="Genomic_DNA"/>
</dbReference>